<dbReference type="EMBL" id="CP034438">
    <property type="protein sequence ID" value="AZN30237.1"/>
    <property type="molecule type" value="Genomic_DNA"/>
</dbReference>
<evidence type="ECO:0000259" key="1">
    <source>
        <dbReference type="Pfam" id="PF09949"/>
    </source>
</evidence>
<gene>
    <name evidence="2" type="ORF">EJO69_07910</name>
</gene>
<dbReference type="PANTHER" id="PTHR28208">
    <property type="entry name" value="PHOSPHATIDATE PHOSPHATASE APP1"/>
    <property type="match status" value="1"/>
</dbReference>
<name>A0A3Q8WUJ2_9ACTO</name>
<dbReference type="RefSeq" id="WP_126040799.1">
    <property type="nucleotide sequence ID" value="NZ_CP034438.1"/>
</dbReference>
<protein>
    <submittedName>
        <fullName evidence="2">DUF2183 domain-containing protein</fullName>
    </submittedName>
</protein>
<dbReference type="Pfam" id="PF09949">
    <property type="entry name" value="APP1_cat"/>
    <property type="match status" value="1"/>
</dbReference>
<reference evidence="2 3" key="1">
    <citation type="submission" date="2018-12" db="EMBL/GenBank/DDBJ databases">
        <title>Complete genome sequence of Flaviflexus salsibiostraticola KCTC 33148.</title>
        <authorList>
            <person name="Bae J.-W."/>
        </authorList>
    </citation>
    <scope>NUCLEOTIDE SEQUENCE [LARGE SCALE GENOMIC DNA]</scope>
    <source>
        <strain evidence="2 3">KCTC 33148</strain>
    </source>
</reference>
<evidence type="ECO:0000313" key="2">
    <source>
        <dbReference type="EMBL" id="AZN30237.1"/>
    </source>
</evidence>
<dbReference type="Proteomes" id="UP000270021">
    <property type="component" value="Chromosome"/>
</dbReference>
<organism evidence="2 3">
    <name type="scientific">Flaviflexus salsibiostraticola</name>
    <dbReference type="NCBI Taxonomy" id="1282737"/>
    <lineage>
        <taxon>Bacteria</taxon>
        <taxon>Bacillati</taxon>
        <taxon>Actinomycetota</taxon>
        <taxon>Actinomycetes</taxon>
        <taxon>Actinomycetales</taxon>
        <taxon>Actinomycetaceae</taxon>
        <taxon>Flaviflexus</taxon>
    </lineage>
</organism>
<dbReference type="OrthoDB" id="9789875at2"/>
<dbReference type="InterPro" id="IPR019236">
    <property type="entry name" value="APP1_cat"/>
</dbReference>
<accession>A0A3Q8WUJ2</accession>
<feature type="domain" description="Phosphatidate phosphatase APP1 catalytic" evidence="1">
    <location>
        <begin position="163"/>
        <end position="313"/>
    </location>
</feature>
<dbReference type="InterPro" id="IPR052935">
    <property type="entry name" value="Mg2+_PAP"/>
</dbReference>
<dbReference type="PANTHER" id="PTHR28208:SF3">
    <property type="entry name" value="PHOSPHATIDATE PHOSPHATASE APP1"/>
    <property type="match status" value="1"/>
</dbReference>
<dbReference type="GO" id="GO:0008195">
    <property type="term" value="F:phosphatidate phosphatase activity"/>
    <property type="evidence" value="ECO:0007669"/>
    <property type="project" value="InterPro"/>
</dbReference>
<dbReference type="KEGG" id="fsl:EJO69_07910"/>
<keyword evidence="3" id="KW-1185">Reference proteome</keyword>
<evidence type="ECO:0000313" key="3">
    <source>
        <dbReference type="Proteomes" id="UP000270021"/>
    </source>
</evidence>
<dbReference type="AlphaFoldDB" id="A0A3Q8WUJ2"/>
<proteinExistence type="predicted"/>
<sequence>MALADFARRFEDSLNRRGTVTRVEKGWRPSIIGFTGYGSTRSLHVLGRTVMADPDAKPLFKPLRLPTSTHSVVKEALEHAEKLSETAQRGWRQFFTTQVGFLPVTVRAGDKVISTRTDRSGYFDVLVQDHGLEPGWHEVVIEAAAAEPITAKVLVVNPSASHGLVSDIDDTVMITWLPRMLLAAWNSWVRHTNTRQPVPGMAEFYREVLADHPDAPVFYLSTGAWNTLPTLEIFLTLNGFPTGPLLLTDWGPTPTGLFRSGQEHKKTQLRNLIITFPDIQWFLIGDDGQHDPLILDELAREHPRHVAGIAIRQLNPVEQVLSHGMPEAIDDPRLDGDDEARYGVPTIRGADGFELLAKLNQLKSRRTSRG</sequence>